<protein>
    <submittedName>
        <fullName evidence="2">EthD family reductase</fullName>
    </submittedName>
</protein>
<keyword evidence="3" id="KW-1185">Reference proteome</keyword>
<proteinExistence type="predicted"/>
<dbReference type="InterPro" id="IPR011008">
    <property type="entry name" value="Dimeric_a/b-barrel"/>
</dbReference>
<dbReference type="EMBL" id="JAGSOV010000034">
    <property type="protein sequence ID" value="MCO1656250.1"/>
    <property type="molecule type" value="Genomic_DNA"/>
</dbReference>
<name>A0ABT0ZZS2_9PSEU</name>
<gene>
    <name evidence="2" type="ORF">KDL28_14410</name>
</gene>
<dbReference type="PANTHER" id="PTHR40260">
    <property type="entry name" value="BLR8190 PROTEIN"/>
    <property type="match status" value="1"/>
</dbReference>
<dbReference type="Gene3D" id="3.30.70.100">
    <property type="match status" value="1"/>
</dbReference>
<accession>A0ABT0ZZS2</accession>
<comment type="caution">
    <text evidence="2">The sequence shown here is derived from an EMBL/GenBank/DDBJ whole genome shotgun (WGS) entry which is preliminary data.</text>
</comment>
<sequence>MIKLTVLYDTPADVAAFDAHYLGTHVPLARKVPGIERVEVTRFGPGPDGSAPRYHLMAELYFADAAAMQAGLGSAEGRELGADVANLGGTPATHLVGNLEDSQ</sequence>
<dbReference type="InterPro" id="IPR009799">
    <property type="entry name" value="EthD_dom"/>
</dbReference>
<dbReference type="NCBIfam" id="TIGR02118">
    <property type="entry name" value="EthD family reductase"/>
    <property type="match status" value="1"/>
</dbReference>
<feature type="domain" description="EthD" evidence="1">
    <location>
        <begin position="12"/>
        <end position="87"/>
    </location>
</feature>
<evidence type="ECO:0000313" key="3">
    <source>
        <dbReference type="Proteomes" id="UP001165283"/>
    </source>
</evidence>
<dbReference type="SUPFAM" id="SSF54909">
    <property type="entry name" value="Dimeric alpha+beta barrel"/>
    <property type="match status" value="1"/>
</dbReference>
<dbReference type="Pfam" id="PF07110">
    <property type="entry name" value="EthD"/>
    <property type="match status" value="1"/>
</dbReference>
<evidence type="ECO:0000313" key="2">
    <source>
        <dbReference type="EMBL" id="MCO1656250.1"/>
    </source>
</evidence>
<evidence type="ECO:0000259" key="1">
    <source>
        <dbReference type="Pfam" id="PF07110"/>
    </source>
</evidence>
<dbReference type="Proteomes" id="UP001165283">
    <property type="component" value="Unassembled WGS sequence"/>
</dbReference>
<dbReference type="PANTHER" id="PTHR40260:SF2">
    <property type="entry name" value="BLR8190 PROTEIN"/>
    <property type="match status" value="1"/>
</dbReference>
<dbReference type="RefSeq" id="WP_252438803.1">
    <property type="nucleotide sequence ID" value="NZ_JAGSOV010000034.1"/>
</dbReference>
<reference evidence="2" key="1">
    <citation type="submission" date="2021-04" db="EMBL/GenBank/DDBJ databases">
        <title>Pseudonocardia sp. nov., isolated from sandy soil of mangrove forest.</title>
        <authorList>
            <person name="Zan Z."/>
            <person name="Huang R."/>
            <person name="Liu W."/>
        </authorList>
    </citation>
    <scope>NUCLEOTIDE SEQUENCE</scope>
    <source>
        <strain evidence="2">S2-4</strain>
    </source>
</reference>
<organism evidence="2 3">
    <name type="scientific">Pseudonocardia humida</name>
    <dbReference type="NCBI Taxonomy" id="2800819"/>
    <lineage>
        <taxon>Bacteria</taxon>
        <taxon>Bacillati</taxon>
        <taxon>Actinomycetota</taxon>
        <taxon>Actinomycetes</taxon>
        <taxon>Pseudonocardiales</taxon>
        <taxon>Pseudonocardiaceae</taxon>
        <taxon>Pseudonocardia</taxon>
    </lineage>
</organism>